<reference evidence="2 3" key="1">
    <citation type="journal article" date="2018" name="Front. Plant Sci.">
        <title>Red Clover (Trifolium pratense) and Zigzag Clover (T. medium) - A Picture of Genomic Similarities and Differences.</title>
        <authorList>
            <person name="Dluhosova J."/>
            <person name="Istvanek J."/>
            <person name="Nedelnik J."/>
            <person name="Repkova J."/>
        </authorList>
    </citation>
    <scope>NUCLEOTIDE SEQUENCE [LARGE SCALE GENOMIC DNA]</scope>
    <source>
        <strain evidence="3">cv. 10/8</strain>
        <tissue evidence="2">Leaf</tissue>
    </source>
</reference>
<dbReference type="AlphaFoldDB" id="A0A392US14"/>
<sequence length="55" mass="6124">MGLIGNTRMTLPQVVPHTTGIVDDAHARRYCKVRRAARQPRDQPQAAIQPPHPAE</sequence>
<accession>A0A392US14</accession>
<proteinExistence type="predicted"/>
<name>A0A392US14_9FABA</name>
<dbReference type="EMBL" id="LXQA010879069">
    <property type="protein sequence ID" value="MCI75286.1"/>
    <property type="molecule type" value="Genomic_DNA"/>
</dbReference>
<keyword evidence="3" id="KW-1185">Reference proteome</keyword>
<organism evidence="2 3">
    <name type="scientific">Trifolium medium</name>
    <dbReference type="NCBI Taxonomy" id="97028"/>
    <lineage>
        <taxon>Eukaryota</taxon>
        <taxon>Viridiplantae</taxon>
        <taxon>Streptophyta</taxon>
        <taxon>Embryophyta</taxon>
        <taxon>Tracheophyta</taxon>
        <taxon>Spermatophyta</taxon>
        <taxon>Magnoliopsida</taxon>
        <taxon>eudicotyledons</taxon>
        <taxon>Gunneridae</taxon>
        <taxon>Pentapetalae</taxon>
        <taxon>rosids</taxon>
        <taxon>fabids</taxon>
        <taxon>Fabales</taxon>
        <taxon>Fabaceae</taxon>
        <taxon>Papilionoideae</taxon>
        <taxon>50 kb inversion clade</taxon>
        <taxon>NPAAA clade</taxon>
        <taxon>Hologalegina</taxon>
        <taxon>IRL clade</taxon>
        <taxon>Trifolieae</taxon>
        <taxon>Trifolium</taxon>
    </lineage>
</organism>
<feature type="non-terminal residue" evidence="2">
    <location>
        <position position="55"/>
    </location>
</feature>
<evidence type="ECO:0000313" key="3">
    <source>
        <dbReference type="Proteomes" id="UP000265520"/>
    </source>
</evidence>
<feature type="region of interest" description="Disordered" evidence="1">
    <location>
        <begin position="35"/>
        <end position="55"/>
    </location>
</feature>
<comment type="caution">
    <text evidence="2">The sequence shown here is derived from an EMBL/GenBank/DDBJ whole genome shotgun (WGS) entry which is preliminary data.</text>
</comment>
<dbReference type="Proteomes" id="UP000265520">
    <property type="component" value="Unassembled WGS sequence"/>
</dbReference>
<evidence type="ECO:0000313" key="2">
    <source>
        <dbReference type="EMBL" id="MCI75286.1"/>
    </source>
</evidence>
<protein>
    <submittedName>
        <fullName evidence="2">Uncharacterized protein</fullName>
    </submittedName>
</protein>
<evidence type="ECO:0000256" key="1">
    <source>
        <dbReference type="SAM" id="MobiDB-lite"/>
    </source>
</evidence>